<comment type="caution">
    <text evidence="4">The sequence shown here is derived from an EMBL/GenBank/DDBJ whole genome shotgun (WGS) entry which is preliminary data.</text>
</comment>
<reference evidence="4 5" key="1">
    <citation type="submission" date="2016-01" db="EMBL/GenBank/DDBJ databases">
        <title>Janibacter melonis strain CD11_4 genome sequencing and assembly.</title>
        <authorList>
            <person name="Nair G.R."/>
            <person name="Kaur G."/>
            <person name="Chander A.M."/>
            <person name="Mayilraj S."/>
        </authorList>
    </citation>
    <scope>NUCLEOTIDE SEQUENCE [LARGE SCALE GENOMIC DNA]</scope>
    <source>
        <strain evidence="4 5">CD11-4</strain>
    </source>
</reference>
<feature type="compositionally biased region" description="Low complexity" evidence="2">
    <location>
        <begin position="252"/>
        <end position="262"/>
    </location>
</feature>
<dbReference type="CDD" id="cd00060">
    <property type="entry name" value="FHA"/>
    <property type="match status" value="1"/>
</dbReference>
<feature type="compositionally biased region" description="Pro residues" evidence="2">
    <location>
        <begin position="422"/>
        <end position="453"/>
    </location>
</feature>
<dbReference type="STRING" id="262209.AWH69_02145"/>
<sequence>MELRIAALDDVPGWSVLRRPEVSLLLRGADEVTARVAAALDERRGEDVVDVVVDTLTADGFRSTPDFALATPDGRLVARGAGEVRLGDDRSVVAGPRMPWRDEDAPDGVGEVTLAVVGVEAAPALEASGADAPGADAPAVEDGPAPAEPAAVEQDGPEGSPVADQLAPVPGATDDGADDDSVLEHAPDEPVADQLAQEQPVADDQPVEPVAGDELVEQDQQVEQDQPAPDGPVEEPADPSTAEPSGPPVDLPAAAPETESAAAPPPPPAGWAMPSIFGAASPPPPAPPSPVPPQDGDVGRPTLTVVPEPEPEPVSEQPVVTEPAHEPPPQTGDQQQDAALAAGSAPTDEEEDELPSFDFLFGATSHHRSSLVALAEEEDQIDSGPVAAAGGYQAPEDAAHATLAPPEEEHDEPEPVVETPAEPAPPAPPAPVGGPFDPPPASPESTPPPPPPAGEDGLISAVPWGAGAAPVAPQPTAPEPAGQEPPAPEPSAPAEPEAPAAQAPEPVAPGAVPPPPVAPFGIGLPSAMPSFGTPTESGPRPLEPAQEHDPYAVPESTGPMVLAVRCPSGHASAPHAVSCRVCGAALPSQQPEPTPRPALGLLRLSTGDVVTLDRGVLIGRAPKSAPELPAAQAPHLVRVPSPDNEISRNHLEVILDGWHVLVRDLGSTNGTTITLPQDHPVRLRPGDQQSIEPGTTITLADQVSAVFEVTG</sequence>
<feature type="compositionally biased region" description="Low complexity" evidence="2">
    <location>
        <begin position="461"/>
        <end position="471"/>
    </location>
</feature>
<feature type="compositionally biased region" description="Low complexity" evidence="2">
    <location>
        <begin position="494"/>
        <end position="510"/>
    </location>
</feature>
<organism evidence="4 5">
    <name type="scientific">Janibacter melonis</name>
    <dbReference type="NCBI Taxonomy" id="262209"/>
    <lineage>
        <taxon>Bacteria</taxon>
        <taxon>Bacillati</taxon>
        <taxon>Actinomycetota</taxon>
        <taxon>Actinomycetes</taxon>
        <taxon>Micrococcales</taxon>
        <taxon>Intrasporangiaceae</taxon>
        <taxon>Janibacter</taxon>
    </lineage>
</organism>
<dbReference type="Pfam" id="PF00498">
    <property type="entry name" value="FHA"/>
    <property type="match status" value="1"/>
</dbReference>
<dbReference type="PROSITE" id="PS50006">
    <property type="entry name" value="FHA_DOMAIN"/>
    <property type="match status" value="1"/>
</dbReference>
<feature type="compositionally biased region" description="Pro residues" evidence="2">
    <location>
        <begin position="472"/>
        <end position="493"/>
    </location>
</feature>
<gene>
    <name evidence="4" type="ORF">AWH69_02145</name>
</gene>
<feature type="compositionally biased region" description="Pro residues" evidence="2">
    <location>
        <begin position="281"/>
        <end position="293"/>
    </location>
</feature>
<evidence type="ECO:0000313" key="4">
    <source>
        <dbReference type="EMBL" id="OAB88625.1"/>
    </source>
</evidence>
<feature type="compositionally biased region" description="Acidic residues" evidence="2">
    <location>
        <begin position="406"/>
        <end position="415"/>
    </location>
</feature>
<keyword evidence="1" id="KW-0597">Phosphoprotein</keyword>
<dbReference type="AlphaFoldDB" id="A0A176QFP4"/>
<feature type="compositionally biased region" description="Low complexity" evidence="2">
    <location>
        <begin position="331"/>
        <end position="343"/>
    </location>
</feature>
<feature type="compositionally biased region" description="Low complexity" evidence="2">
    <location>
        <begin position="129"/>
        <end position="153"/>
    </location>
</feature>
<dbReference type="InterPro" id="IPR008984">
    <property type="entry name" value="SMAD_FHA_dom_sf"/>
</dbReference>
<dbReference type="Proteomes" id="UP000076976">
    <property type="component" value="Unassembled WGS sequence"/>
</dbReference>
<proteinExistence type="predicted"/>
<feature type="region of interest" description="Disordered" evidence="2">
    <location>
        <begin position="128"/>
        <end position="555"/>
    </location>
</feature>
<evidence type="ECO:0000259" key="3">
    <source>
        <dbReference type="PROSITE" id="PS50006"/>
    </source>
</evidence>
<dbReference type="SUPFAM" id="SSF49879">
    <property type="entry name" value="SMAD/FHA domain"/>
    <property type="match status" value="1"/>
</dbReference>
<dbReference type="SMART" id="SM00240">
    <property type="entry name" value="FHA"/>
    <property type="match status" value="1"/>
</dbReference>
<dbReference type="InterPro" id="IPR000253">
    <property type="entry name" value="FHA_dom"/>
</dbReference>
<dbReference type="RefSeq" id="WP_068270819.1">
    <property type="nucleotide sequence ID" value="NZ_LQZG01000001.1"/>
</dbReference>
<keyword evidence="5" id="KW-1185">Reference proteome</keyword>
<evidence type="ECO:0000256" key="2">
    <source>
        <dbReference type="SAM" id="MobiDB-lite"/>
    </source>
</evidence>
<dbReference type="Gene3D" id="2.60.200.20">
    <property type="match status" value="1"/>
</dbReference>
<name>A0A176QFP4_9MICO</name>
<protein>
    <recommendedName>
        <fullName evidence="3">FHA domain-containing protein</fullName>
    </recommendedName>
</protein>
<evidence type="ECO:0000256" key="1">
    <source>
        <dbReference type="ARBA" id="ARBA00022553"/>
    </source>
</evidence>
<accession>A0A176QFP4</accession>
<dbReference type="EMBL" id="LQZG01000001">
    <property type="protein sequence ID" value="OAB88625.1"/>
    <property type="molecule type" value="Genomic_DNA"/>
</dbReference>
<feature type="domain" description="FHA" evidence="3">
    <location>
        <begin position="616"/>
        <end position="674"/>
    </location>
</feature>
<evidence type="ECO:0000313" key="5">
    <source>
        <dbReference type="Proteomes" id="UP000076976"/>
    </source>
</evidence>